<feature type="non-terminal residue" evidence="1">
    <location>
        <position position="1"/>
    </location>
</feature>
<accession>A0A9X0CPF1</accession>
<proteinExistence type="predicted"/>
<name>A0A9X0CPF1_9CNID</name>
<dbReference type="AlphaFoldDB" id="A0A9X0CPF1"/>
<gene>
    <name evidence="1" type="ORF">OS493_031827</name>
</gene>
<dbReference type="OrthoDB" id="5990216at2759"/>
<reference evidence="1" key="1">
    <citation type="submission" date="2023-01" db="EMBL/GenBank/DDBJ databases">
        <title>Genome assembly of the deep-sea coral Lophelia pertusa.</title>
        <authorList>
            <person name="Herrera S."/>
            <person name="Cordes E."/>
        </authorList>
    </citation>
    <scope>NUCLEOTIDE SEQUENCE</scope>
    <source>
        <strain evidence="1">USNM1676648</strain>
        <tissue evidence="1">Polyp</tissue>
    </source>
</reference>
<organism evidence="1 2">
    <name type="scientific">Desmophyllum pertusum</name>
    <dbReference type="NCBI Taxonomy" id="174260"/>
    <lineage>
        <taxon>Eukaryota</taxon>
        <taxon>Metazoa</taxon>
        <taxon>Cnidaria</taxon>
        <taxon>Anthozoa</taxon>
        <taxon>Hexacorallia</taxon>
        <taxon>Scleractinia</taxon>
        <taxon>Caryophylliina</taxon>
        <taxon>Caryophylliidae</taxon>
        <taxon>Desmophyllum</taxon>
    </lineage>
</organism>
<protein>
    <submittedName>
        <fullName evidence="1">Uncharacterized protein</fullName>
    </submittedName>
</protein>
<feature type="non-terminal residue" evidence="1">
    <location>
        <position position="87"/>
    </location>
</feature>
<evidence type="ECO:0000313" key="2">
    <source>
        <dbReference type="Proteomes" id="UP001163046"/>
    </source>
</evidence>
<sequence length="87" mass="10260">SEIPQLLQYRVERRKKRKGNIEDVFDGKLYKKHFDDRGFFHGTPEDCMQDELHISLQVNTDGVAIFRSSKFSLWPIYFTVNELPPDA</sequence>
<comment type="caution">
    <text evidence="1">The sequence shown here is derived from an EMBL/GenBank/DDBJ whole genome shotgun (WGS) entry which is preliminary data.</text>
</comment>
<keyword evidence="2" id="KW-1185">Reference proteome</keyword>
<dbReference type="Proteomes" id="UP001163046">
    <property type="component" value="Unassembled WGS sequence"/>
</dbReference>
<dbReference type="EMBL" id="MU826863">
    <property type="protein sequence ID" value="KAJ7370541.1"/>
    <property type="molecule type" value="Genomic_DNA"/>
</dbReference>
<evidence type="ECO:0000313" key="1">
    <source>
        <dbReference type="EMBL" id="KAJ7370541.1"/>
    </source>
</evidence>